<dbReference type="SMART" id="SM00490">
    <property type="entry name" value="HELICc"/>
    <property type="match status" value="1"/>
</dbReference>
<dbReference type="GO" id="GO:0016887">
    <property type="term" value="F:ATP hydrolysis activity"/>
    <property type="evidence" value="ECO:0007669"/>
    <property type="project" value="InterPro"/>
</dbReference>
<feature type="compositionally biased region" description="Basic and acidic residues" evidence="9">
    <location>
        <begin position="1689"/>
        <end position="1698"/>
    </location>
</feature>
<dbReference type="SUPFAM" id="SSF52540">
    <property type="entry name" value="P-loop containing nucleoside triphosphate hydrolases"/>
    <property type="match status" value="2"/>
</dbReference>
<keyword evidence="5" id="KW-0347">Helicase</keyword>
<dbReference type="Pfam" id="PF00271">
    <property type="entry name" value="Helicase_C"/>
    <property type="match status" value="1"/>
</dbReference>
<evidence type="ECO:0000313" key="13">
    <source>
        <dbReference type="Proteomes" id="UP001174691"/>
    </source>
</evidence>
<comment type="caution">
    <text evidence="12">The sequence shown here is derived from an EMBL/GenBank/DDBJ whole genome shotgun (WGS) entry which is preliminary data.</text>
</comment>
<feature type="region of interest" description="Disordered" evidence="9">
    <location>
        <begin position="650"/>
        <end position="684"/>
    </location>
</feature>
<dbReference type="GO" id="GO:0005634">
    <property type="term" value="C:nucleus"/>
    <property type="evidence" value="ECO:0007669"/>
    <property type="project" value="UniProtKB-SubCell"/>
</dbReference>
<dbReference type="PROSITE" id="PS51194">
    <property type="entry name" value="HELICASE_CTER"/>
    <property type="match status" value="1"/>
</dbReference>
<evidence type="ECO:0000256" key="5">
    <source>
        <dbReference type="ARBA" id="ARBA00022806"/>
    </source>
</evidence>
<evidence type="ECO:0000313" key="12">
    <source>
        <dbReference type="EMBL" id="KAJ9155815.1"/>
    </source>
</evidence>
<dbReference type="PROSITE" id="PS51192">
    <property type="entry name" value="HELICASE_ATP_BIND_1"/>
    <property type="match status" value="1"/>
</dbReference>
<feature type="region of interest" description="Disordered" evidence="9">
    <location>
        <begin position="1821"/>
        <end position="1845"/>
    </location>
</feature>
<comment type="subcellular location">
    <subcellularLocation>
        <location evidence="1">Nucleus</location>
    </subcellularLocation>
</comment>
<feature type="compositionally biased region" description="Acidic residues" evidence="9">
    <location>
        <begin position="501"/>
        <end position="514"/>
    </location>
</feature>
<keyword evidence="3" id="KW-0547">Nucleotide-binding</keyword>
<dbReference type="InterPro" id="IPR001650">
    <property type="entry name" value="Helicase_C-like"/>
</dbReference>
<dbReference type="InterPro" id="IPR056026">
    <property type="entry name" value="DUF7607"/>
</dbReference>
<evidence type="ECO:0000256" key="6">
    <source>
        <dbReference type="ARBA" id="ARBA00022840"/>
    </source>
</evidence>
<reference evidence="12" key="1">
    <citation type="submission" date="2022-07" db="EMBL/GenBank/DDBJ databases">
        <title>Fungi with potential for degradation of polypropylene.</title>
        <authorList>
            <person name="Gostincar C."/>
        </authorList>
    </citation>
    <scope>NUCLEOTIDE SEQUENCE</scope>
    <source>
        <strain evidence="12">EXF-13287</strain>
    </source>
</reference>
<dbReference type="PANTHER" id="PTHR45797">
    <property type="entry name" value="RAD54-LIKE"/>
    <property type="match status" value="1"/>
</dbReference>
<sequence>MEARDNDDPFFWDVSRVIQELCGPDRTWNAPPAAKLPDPDQLSAKLTEVEIDGEALLTYEGTLGSLNDLLVRELGVKKVPHRMSIQKAIREFQARSAEFKRWKRANSKVESDDELEPLAKPKPGSRGSTDVLVDVGQAAGGASPASHGLMVPDNDGRQGSSLAPQAARSSPTIQQSNDDTVLTAQAKQASWPPTPNRSDISPGDHPDQPPKKKQRIVPTLLTTSPSRTALNFIPTEADILLRAQSKVDQRRTDSASKYAYLGSRGFTFGHRLGPDTSSDEEDSSGQFSFVKTGSDRPGRRLQVNRAMKKYLLQNSGSEVPGTGSEGSSDQLLPLFGESDEEYDDEMWREYEQEEAEREELEALKKTFLSADEVDQVIQEAIKSYEDEWNDKKRPKELMKANKLWNDARRHNSRQRLISDAAGWCRSLDARISKLAQELRGHQWSNVAELERQMEHFELSVGQRQAQRFRLQILSSPVEPQKPRKLTRPAVQKKQAVRRENDEDVLTSDSDDGLDQFIIDDEVEQAPGEGFDPVIVDSGPLSGLYQFDEQGDHRSSADQTGNAAATDEPIEEQLALEQDRDSNYSPPPAVVPMDIDQDPGADTGGDYSPPPAREHEEVTASDGISANPAAQLAESNMLVSKTSDHARNLTESVDRPVPSPIDLTSSNAREVEDTPETPEISRRPNAEEIAALAKLGVLFWTKEGRDPTGLLIALLWKWPADLRNALGTAVRETGRNEAELLWENHVLRAKAVAEVNGLVEASDMDARVSLGLVQLYMSWMAHSDFGYPLRESLSRDDFAQLGDVHKPQIFRKFYRRLRHVVRGYRKMEAAGTEAETSGQDGAMEIDDPMGGPLPSDTEADERVLDEAGEGDGGQDSAAEEEDETEEMPISPSKRSRLARLKNRKRRIVRNPEAADMRETNFQQKALFESRRLKLREEIAELLPKDMARFIINETKEDDEELIYVNPRTRHVIKDHQVEGVRFMWNQIVVKSKFRQGCLLAHTMGLGKTMQVVTLLVAIAEAALSKNEALRKQIPNELRESRTLILCPSGLVDNWIDELNIWTPLRGPEGQPLADNEVGYLGRVYKIEAAVVKSQRPACVSAWQASGGVLVMGYPMFLQLSKDPEVLEILQKTPNIVIADEAHKLKNSTSQIHHATQNFRAASRIAMTGSPLTNNVADYYNMVSWVAPNYLGPYPEFKQVYETPVLGLHADSSAVDKRRAVKTLNILRETVSPLVHRMGILSLKDDLPQKKEFILYLKLTPLQRAAYSAYLQRIVYDSAVRDKLSKGMTSIWTFVNDLAVLLAHPSIYKSRLQRQQAERKALQDVSGEGTPVLSPDEDGGPGAAETATVDVSAYVKSELLATMSTRDLENVVHSYKVVILRTILDECRRIGDKVLVFSQHIATLDFLEEMFRREKRNWYRLDGSTHITERQAQVKRFNDDGKAEVYLISTKAGGEGLNIHGANRVVVFDFKYTPMEEQQAVGRAYRIGQTKPVFVYWLIVADTFEESVQNRSVFKLQLASRVVDKKNPLSWSKRALDLFPKDGRLPSIPPKDPDIPHYSGKDVVLDTLLDSPTLGESIRRIIMTETFEEEEPDDSILTSDDRKEIVQAVAMNHQRGVTGWAGVPNFAAEQQGLMLGPIPGLSSTGLPQFGGLTQAGPFAAPDGRGVLKSAVDVDLPLPNPDDGGVGQQAAEKQHVKERPVARPSAPKDLVLVRSVAAKKRRLADMLWTLHNSLTNGGETPPRPEDFLNALDKALQDHPQWSEDILLLDFCTSLVRTLEKSARFRLAILFGLVNARELTHMNREEISDLVKRYDGMDESTFKRELLGSDKDPSVGTRQFRQPKVGYTN</sequence>
<feature type="region of interest" description="Disordered" evidence="9">
    <location>
        <begin position="1318"/>
        <end position="1342"/>
    </location>
</feature>
<evidence type="ECO:0000256" key="3">
    <source>
        <dbReference type="ARBA" id="ARBA00022741"/>
    </source>
</evidence>
<dbReference type="GO" id="GO:0004386">
    <property type="term" value="F:helicase activity"/>
    <property type="evidence" value="ECO:0007669"/>
    <property type="project" value="UniProtKB-KW"/>
</dbReference>
<dbReference type="Proteomes" id="UP001174691">
    <property type="component" value="Unassembled WGS sequence"/>
</dbReference>
<feature type="compositionally biased region" description="Polar residues" evidence="9">
    <location>
        <begin position="157"/>
        <end position="188"/>
    </location>
</feature>
<feature type="compositionally biased region" description="Acidic residues" evidence="9">
    <location>
        <begin position="876"/>
        <end position="885"/>
    </location>
</feature>
<evidence type="ECO:0000259" key="11">
    <source>
        <dbReference type="PROSITE" id="PS51194"/>
    </source>
</evidence>
<dbReference type="EMBL" id="JANBVN010000055">
    <property type="protein sequence ID" value="KAJ9155815.1"/>
    <property type="molecule type" value="Genomic_DNA"/>
</dbReference>
<dbReference type="Gene3D" id="3.40.50.300">
    <property type="entry name" value="P-loop containing nucleotide triphosphate hydrolases"/>
    <property type="match status" value="1"/>
</dbReference>
<name>A0AA38VZ63_9PEZI</name>
<evidence type="ECO:0000256" key="9">
    <source>
        <dbReference type="SAM" id="MobiDB-lite"/>
    </source>
</evidence>
<evidence type="ECO:0000256" key="8">
    <source>
        <dbReference type="ARBA" id="ARBA00023242"/>
    </source>
</evidence>
<dbReference type="GO" id="GO:0005524">
    <property type="term" value="F:ATP binding"/>
    <property type="evidence" value="ECO:0007669"/>
    <property type="project" value="UniProtKB-KW"/>
</dbReference>
<keyword evidence="6" id="KW-0067">ATP-binding</keyword>
<evidence type="ECO:0000259" key="10">
    <source>
        <dbReference type="PROSITE" id="PS51192"/>
    </source>
</evidence>
<feature type="region of interest" description="Disordered" evidence="9">
    <location>
        <begin position="271"/>
        <end position="296"/>
    </location>
</feature>
<proteinExistence type="inferred from homology"/>
<comment type="similarity">
    <text evidence="2">Belongs to the SNF2/RAD54 helicase family.</text>
</comment>
<keyword evidence="4" id="KW-0378">Hydrolase</keyword>
<dbReference type="InterPro" id="IPR038718">
    <property type="entry name" value="SNF2-like_sf"/>
</dbReference>
<feature type="region of interest" description="Disordered" evidence="9">
    <location>
        <begin position="479"/>
        <end position="514"/>
    </location>
</feature>
<feature type="compositionally biased region" description="Basic residues" evidence="9">
    <location>
        <begin position="892"/>
        <end position="902"/>
    </location>
</feature>
<feature type="region of interest" description="Disordered" evidence="9">
    <location>
        <begin position="828"/>
        <end position="902"/>
    </location>
</feature>
<dbReference type="PANTHER" id="PTHR45797:SF1">
    <property type="entry name" value="HELICASE ARIP4"/>
    <property type="match status" value="1"/>
</dbReference>
<feature type="domain" description="Helicase ATP-binding" evidence="10">
    <location>
        <begin position="987"/>
        <end position="1187"/>
    </location>
</feature>
<evidence type="ECO:0000256" key="1">
    <source>
        <dbReference type="ARBA" id="ARBA00004123"/>
    </source>
</evidence>
<dbReference type="Pfam" id="PF00176">
    <property type="entry name" value="SNF2-rel_dom"/>
    <property type="match status" value="1"/>
</dbReference>
<feature type="region of interest" description="Disordered" evidence="9">
    <location>
        <begin position="1676"/>
        <end position="1700"/>
    </location>
</feature>
<dbReference type="Gene3D" id="3.40.50.10810">
    <property type="entry name" value="Tandem AAA-ATPase domain"/>
    <property type="match status" value="1"/>
</dbReference>
<accession>A0AA38VZ63</accession>
<feature type="region of interest" description="Disordered" evidence="9">
    <location>
        <begin position="526"/>
        <end position="620"/>
    </location>
</feature>
<feature type="region of interest" description="Disordered" evidence="9">
    <location>
        <begin position="104"/>
        <end position="217"/>
    </location>
</feature>
<dbReference type="InterPro" id="IPR014001">
    <property type="entry name" value="Helicase_ATP-bd"/>
</dbReference>
<dbReference type="InterPro" id="IPR044574">
    <property type="entry name" value="ARIP4-like"/>
</dbReference>
<dbReference type="Pfam" id="PF24580">
    <property type="entry name" value="DUF7607"/>
    <property type="match status" value="1"/>
</dbReference>
<dbReference type="InterPro" id="IPR027417">
    <property type="entry name" value="P-loop_NTPase"/>
</dbReference>
<dbReference type="SMART" id="SM00487">
    <property type="entry name" value="DEXDc"/>
    <property type="match status" value="1"/>
</dbReference>
<evidence type="ECO:0000256" key="2">
    <source>
        <dbReference type="ARBA" id="ARBA00007025"/>
    </source>
</evidence>
<keyword evidence="7" id="KW-0238">DNA-binding</keyword>
<keyword evidence="8" id="KW-0539">Nucleus</keyword>
<organism evidence="12 13">
    <name type="scientific">Coniochaeta hoffmannii</name>
    <dbReference type="NCBI Taxonomy" id="91930"/>
    <lineage>
        <taxon>Eukaryota</taxon>
        <taxon>Fungi</taxon>
        <taxon>Dikarya</taxon>
        <taxon>Ascomycota</taxon>
        <taxon>Pezizomycotina</taxon>
        <taxon>Sordariomycetes</taxon>
        <taxon>Sordariomycetidae</taxon>
        <taxon>Coniochaetales</taxon>
        <taxon>Coniochaetaceae</taxon>
        <taxon>Coniochaeta</taxon>
    </lineage>
</organism>
<keyword evidence="13" id="KW-1185">Reference proteome</keyword>
<evidence type="ECO:0000256" key="4">
    <source>
        <dbReference type="ARBA" id="ARBA00022801"/>
    </source>
</evidence>
<evidence type="ECO:0000256" key="7">
    <source>
        <dbReference type="ARBA" id="ARBA00023125"/>
    </source>
</evidence>
<dbReference type="CDD" id="cd18793">
    <property type="entry name" value="SF2_C_SNF"/>
    <property type="match status" value="1"/>
</dbReference>
<dbReference type="InterPro" id="IPR049730">
    <property type="entry name" value="SNF2/RAD54-like_C"/>
</dbReference>
<protein>
    <submittedName>
        <fullName evidence="12">Protein CHROMATIN REMODELING 20</fullName>
    </submittedName>
</protein>
<gene>
    <name evidence="12" type="ORF">NKR19_g4445</name>
</gene>
<feature type="domain" description="Helicase C-terminal" evidence="11">
    <location>
        <begin position="1377"/>
        <end position="1528"/>
    </location>
</feature>
<dbReference type="InterPro" id="IPR000330">
    <property type="entry name" value="SNF2_N"/>
</dbReference>
<dbReference type="GO" id="GO:0003677">
    <property type="term" value="F:DNA binding"/>
    <property type="evidence" value="ECO:0007669"/>
    <property type="project" value="UniProtKB-KW"/>
</dbReference>